<dbReference type="AlphaFoldDB" id="A0A1R3JM21"/>
<proteinExistence type="predicted"/>
<protein>
    <submittedName>
        <fullName evidence="2">Uncharacterized protein</fullName>
    </submittedName>
</protein>
<comment type="caution">
    <text evidence="2">The sequence shown here is derived from an EMBL/GenBank/DDBJ whole genome shotgun (WGS) entry which is preliminary data.</text>
</comment>
<reference evidence="3" key="1">
    <citation type="submission" date="2013-09" db="EMBL/GenBank/DDBJ databases">
        <title>Corchorus olitorius genome sequencing.</title>
        <authorList>
            <person name="Alam M."/>
            <person name="Haque M.S."/>
            <person name="Islam M.S."/>
            <person name="Emdad E.M."/>
            <person name="Islam M.M."/>
            <person name="Ahmed B."/>
            <person name="Halim A."/>
            <person name="Hossen Q.M.M."/>
            <person name="Hossain M.Z."/>
            <person name="Ahmed R."/>
            <person name="Khan M.M."/>
            <person name="Islam R."/>
            <person name="Rashid M.M."/>
            <person name="Khan S.A."/>
            <person name="Rahman M.S."/>
            <person name="Alam M."/>
            <person name="Yahiya A.S."/>
            <person name="Khan M.S."/>
            <person name="Azam M.S."/>
            <person name="Haque T."/>
            <person name="Lashkar M.Z.H."/>
            <person name="Akhand A.I."/>
            <person name="Morshed G."/>
            <person name="Roy S."/>
            <person name="Uddin K.S."/>
            <person name="Rabeya T."/>
            <person name="Hossain A.S."/>
            <person name="Chowdhury A."/>
            <person name="Snigdha A.R."/>
            <person name="Mortoza M.S."/>
            <person name="Matin S.A."/>
            <person name="Hoque S.M.E."/>
            <person name="Islam M.K."/>
            <person name="Roy D.K."/>
            <person name="Haider R."/>
            <person name="Moosa M.M."/>
            <person name="Elias S.M."/>
            <person name="Hasan A.M."/>
            <person name="Jahan S."/>
            <person name="Shafiuddin M."/>
            <person name="Mahmood N."/>
            <person name="Shommy N.S."/>
        </authorList>
    </citation>
    <scope>NUCLEOTIDE SEQUENCE [LARGE SCALE GENOMIC DNA]</scope>
    <source>
        <strain evidence="3">cv. O-4</strain>
    </source>
</reference>
<evidence type="ECO:0000313" key="2">
    <source>
        <dbReference type="EMBL" id="OMO95863.1"/>
    </source>
</evidence>
<sequence length="113" mass="12342">MCFLSANADVGQSKGSQNLGRANRELPATKVHSLSHFAGESLSVFEASHVPLVLLAVLIKWKCLNEFAYGSALPCAFLAVHLLKTAFVRFVIFTELCCKFDSLPLPYCSIFAC</sequence>
<keyword evidence="3" id="KW-1185">Reference proteome</keyword>
<gene>
    <name evidence="2" type="ORF">COLO4_15634</name>
</gene>
<accession>A0A1R3JM21</accession>
<evidence type="ECO:0000256" key="1">
    <source>
        <dbReference type="SAM" id="MobiDB-lite"/>
    </source>
</evidence>
<evidence type="ECO:0000313" key="3">
    <source>
        <dbReference type="Proteomes" id="UP000187203"/>
    </source>
</evidence>
<dbReference type="Proteomes" id="UP000187203">
    <property type="component" value="Unassembled WGS sequence"/>
</dbReference>
<dbReference type="EMBL" id="AWUE01015761">
    <property type="protein sequence ID" value="OMO95863.1"/>
    <property type="molecule type" value="Genomic_DNA"/>
</dbReference>
<feature type="region of interest" description="Disordered" evidence="1">
    <location>
        <begin position="1"/>
        <end position="20"/>
    </location>
</feature>
<organism evidence="2 3">
    <name type="scientific">Corchorus olitorius</name>
    <dbReference type="NCBI Taxonomy" id="93759"/>
    <lineage>
        <taxon>Eukaryota</taxon>
        <taxon>Viridiplantae</taxon>
        <taxon>Streptophyta</taxon>
        <taxon>Embryophyta</taxon>
        <taxon>Tracheophyta</taxon>
        <taxon>Spermatophyta</taxon>
        <taxon>Magnoliopsida</taxon>
        <taxon>eudicotyledons</taxon>
        <taxon>Gunneridae</taxon>
        <taxon>Pentapetalae</taxon>
        <taxon>rosids</taxon>
        <taxon>malvids</taxon>
        <taxon>Malvales</taxon>
        <taxon>Malvaceae</taxon>
        <taxon>Grewioideae</taxon>
        <taxon>Apeibeae</taxon>
        <taxon>Corchorus</taxon>
    </lineage>
</organism>
<name>A0A1R3JM21_9ROSI</name>